<organism evidence="2 3">
    <name type="scientific">Pseudothermotoga thermarum DSM 5069</name>
    <dbReference type="NCBI Taxonomy" id="688269"/>
    <lineage>
        <taxon>Bacteria</taxon>
        <taxon>Thermotogati</taxon>
        <taxon>Thermotogota</taxon>
        <taxon>Thermotogae</taxon>
        <taxon>Thermotogales</taxon>
        <taxon>Thermotogaceae</taxon>
        <taxon>Pseudothermotoga</taxon>
    </lineage>
</organism>
<dbReference type="eggNOG" id="COG1672">
    <property type="taxonomic scope" value="Bacteria"/>
</dbReference>
<evidence type="ECO:0000259" key="1">
    <source>
        <dbReference type="SMART" id="SM00382"/>
    </source>
</evidence>
<name>F7YUS8_9THEM</name>
<dbReference type="RefSeq" id="WP_013931489.1">
    <property type="nucleotide sequence ID" value="NC_015707.1"/>
</dbReference>
<dbReference type="EMBL" id="CP002351">
    <property type="protein sequence ID" value="AEH50266.1"/>
    <property type="molecule type" value="Genomic_DNA"/>
</dbReference>
<reference evidence="2 3" key="1">
    <citation type="submission" date="2010-11" db="EMBL/GenBank/DDBJ databases">
        <title>The complete genome of Thermotoga thermarum DSM 5069.</title>
        <authorList>
            <consortium name="US DOE Joint Genome Institute (JGI-PGF)"/>
            <person name="Lucas S."/>
            <person name="Copeland A."/>
            <person name="Lapidus A."/>
            <person name="Bruce D."/>
            <person name="Goodwin L."/>
            <person name="Pitluck S."/>
            <person name="Kyrpides N."/>
            <person name="Mavromatis K."/>
            <person name="Ivanova N."/>
            <person name="Zeytun A."/>
            <person name="Brettin T."/>
            <person name="Detter J.C."/>
            <person name="Tapia R."/>
            <person name="Han C."/>
            <person name="Land M."/>
            <person name="Hauser L."/>
            <person name="Markowitz V."/>
            <person name="Cheng J.-F."/>
            <person name="Hugenholtz P."/>
            <person name="Woyke T."/>
            <person name="Wu D."/>
            <person name="Spring S."/>
            <person name="Schroeder M."/>
            <person name="Brambilla E."/>
            <person name="Klenk H.-P."/>
            <person name="Eisen J.A."/>
        </authorList>
    </citation>
    <scope>NUCLEOTIDE SEQUENCE [LARGE SCALE GENOMIC DNA]</scope>
    <source>
        <strain evidence="2 3">DSM 5069</strain>
    </source>
</reference>
<dbReference type="InterPro" id="IPR011579">
    <property type="entry name" value="ATPase_dom"/>
</dbReference>
<keyword evidence="3" id="KW-1185">Reference proteome</keyword>
<dbReference type="InterPro" id="IPR003593">
    <property type="entry name" value="AAA+_ATPase"/>
</dbReference>
<dbReference type="HOGENOM" id="CLU_733493_0_0_0"/>
<dbReference type="Gene3D" id="3.40.50.300">
    <property type="entry name" value="P-loop containing nucleotide triphosphate hydrolases"/>
    <property type="match status" value="1"/>
</dbReference>
<sequence>MSKVELLKRLSDKPLSRKETDLFVNRESEMNLLKEIVEYHSFGIFGLCGRTGSGKTTLLNMVSSKEEKIVPISLVYRESSDSILYNMLYSLAENFLKTKGLEKLAKQIKEWITKEVSTVRGFSLGVSLVGSANLDSGKTTTPRFNIFKAHEYLRKILIQAKKEFGKVVLLIDELDKEKKEEVIKILDSLKFELLQEDVVTIVTLPQSIYKEYIQDRLRMNGVGNLENVIKDVVLIKDLQEHHIKEMLIRRFDKDLEWLEDTSILDVLANFSDGNPRDALWITQKVVIKHIKDKKLTYDSVIETIKEVSEEFLRMLSLTELQRKALNVLKGFSGTREEFVSLLTSKGFARSTAYDIFEKFLTNGLLVQKEGYVKITGKIV</sequence>
<dbReference type="KEGG" id="tta:Theth_0164"/>
<evidence type="ECO:0000313" key="3">
    <source>
        <dbReference type="Proteomes" id="UP000006804"/>
    </source>
</evidence>
<gene>
    <name evidence="2" type="ORF">Theth_0164</name>
</gene>
<evidence type="ECO:0000313" key="2">
    <source>
        <dbReference type="EMBL" id="AEH50266.1"/>
    </source>
</evidence>
<dbReference type="Pfam" id="PF01637">
    <property type="entry name" value="ATPase_2"/>
    <property type="match status" value="1"/>
</dbReference>
<dbReference type="PANTHER" id="PTHR34301:SF8">
    <property type="entry name" value="ATPASE DOMAIN-CONTAINING PROTEIN"/>
    <property type="match status" value="1"/>
</dbReference>
<dbReference type="GO" id="GO:0005524">
    <property type="term" value="F:ATP binding"/>
    <property type="evidence" value="ECO:0007669"/>
    <property type="project" value="InterPro"/>
</dbReference>
<dbReference type="OrthoDB" id="37089at2"/>
<proteinExistence type="predicted"/>
<protein>
    <submittedName>
        <fullName evidence="2">AAA ATPase</fullName>
    </submittedName>
</protein>
<dbReference type="SUPFAM" id="SSF52540">
    <property type="entry name" value="P-loop containing nucleoside triphosphate hydrolases"/>
    <property type="match status" value="1"/>
</dbReference>
<dbReference type="PANTHER" id="PTHR34301">
    <property type="entry name" value="DNA-BINDING PROTEIN-RELATED"/>
    <property type="match status" value="1"/>
</dbReference>
<dbReference type="PATRIC" id="fig|688269.3.peg.167"/>
<dbReference type="SMART" id="SM00382">
    <property type="entry name" value="AAA"/>
    <property type="match status" value="1"/>
</dbReference>
<feature type="domain" description="AAA+ ATPase" evidence="1">
    <location>
        <begin position="41"/>
        <end position="261"/>
    </location>
</feature>
<dbReference type="AlphaFoldDB" id="F7YUS8"/>
<dbReference type="Proteomes" id="UP000006804">
    <property type="component" value="Chromosome"/>
</dbReference>
<accession>F7YUS8</accession>
<dbReference type="InterPro" id="IPR027417">
    <property type="entry name" value="P-loop_NTPase"/>
</dbReference>